<sequence>MLGKRLHILKPGRDKKRILCVLQRMRFFFILMIEGVMA</sequence>
<dbReference type="AlphaFoldDB" id="A0ABD3ZXP2"/>
<gene>
    <name evidence="1" type="ORF">B4067_2740</name>
</gene>
<dbReference type="Proteomes" id="UP000031970">
    <property type="component" value="Unassembled WGS sequence"/>
</dbReference>
<proteinExistence type="predicted"/>
<accession>A0ABD3ZXP2</accession>
<comment type="caution">
    <text evidence="1">The sequence shown here is derived from an EMBL/GenBank/DDBJ whole genome shotgun (WGS) entry which is preliminary data.</text>
</comment>
<protein>
    <submittedName>
        <fullName evidence="1">Uncharacterized protein</fullName>
    </submittedName>
</protein>
<reference evidence="1 2" key="1">
    <citation type="submission" date="2014-11" db="EMBL/GenBank/DDBJ databases">
        <title>Draft Genome Sequences of Nine Bacillus subtilis Strains that Form Spores with High Heat-Resistance.</title>
        <authorList>
            <person name="Krawcyk A.O."/>
            <person name="Berendsen E.M."/>
            <person name="de Jong A."/>
            <person name="Holsappel S."/>
            <person name="Eijlander R.T."/>
            <person name="Wells-Bennik M."/>
            <person name="Kuipers O.P."/>
        </authorList>
    </citation>
    <scope>NUCLEOTIDE SEQUENCE [LARGE SCALE GENOMIC DNA]</scope>
    <source>
        <strain evidence="1 2">B4067</strain>
    </source>
</reference>
<name>A0ABD3ZXP2_BACIU</name>
<evidence type="ECO:0000313" key="2">
    <source>
        <dbReference type="Proteomes" id="UP000031970"/>
    </source>
</evidence>
<dbReference type="EMBL" id="JSXS01000017">
    <property type="protein sequence ID" value="KIL32981.1"/>
    <property type="molecule type" value="Genomic_DNA"/>
</dbReference>
<organism evidence="1 2">
    <name type="scientific">Bacillus subtilis subsp. subtilis</name>
    <dbReference type="NCBI Taxonomy" id="135461"/>
    <lineage>
        <taxon>Bacteria</taxon>
        <taxon>Bacillati</taxon>
        <taxon>Bacillota</taxon>
        <taxon>Bacilli</taxon>
        <taxon>Bacillales</taxon>
        <taxon>Bacillaceae</taxon>
        <taxon>Bacillus</taxon>
    </lineage>
</organism>
<evidence type="ECO:0000313" key="1">
    <source>
        <dbReference type="EMBL" id="KIL32981.1"/>
    </source>
</evidence>